<comment type="caution">
    <text evidence="1">The sequence shown here is derived from an EMBL/GenBank/DDBJ whole genome shotgun (WGS) entry which is preliminary data.</text>
</comment>
<evidence type="ECO:0000313" key="1">
    <source>
        <dbReference type="EMBL" id="MEQ2297358.1"/>
    </source>
</evidence>
<keyword evidence="2" id="KW-1185">Reference proteome</keyword>
<protein>
    <submittedName>
        <fullName evidence="1">Uncharacterized protein</fullName>
    </submittedName>
</protein>
<dbReference type="Proteomes" id="UP001469553">
    <property type="component" value="Unassembled WGS sequence"/>
</dbReference>
<evidence type="ECO:0000313" key="2">
    <source>
        <dbReference type="Proteomes" id="UP001469553"/>
    </source>
</evidence>
<name>A0ABV0YTZ8_9TELE</name>
<gene>
    <name evidence="1" type="ORF">AMECASPLE_034077</name>
</gene>
<reference evidence="1 2" key="1">
    <citation type="submission" date="2021-06" db="EMBL/GenBank/DDBJ databases">
        <authorList>
            <person name="Palmer J.M."/>
        </authorList>
    </citation>
    <scope>NUCLEOTIDE SEQUENCE [LARGE SCALE GENOMIC DNA]</scope>
    <source>
        <strain evidence="1 2">AS_MEX2019</strain>
        <tissue evidence="1">Muscle</tissue>
    </source>
</reference>
<dbReference type="EMBL" id="JAHRIP010042370">
    <property type="protein sequence ID" value="MEQ2297358.1"/>
    <property type="molecule type" value="Genomic_DNA"/>
</dbReference>
<sequence>MSRRPHNKVPTASALLRSMDYNPLKVKYQLDKTKDTQKFYYNKRASRPCPDLRPGDGGHHILATRGGPLESSLSSMVLQGLTLWTVKASCFVEMCNISAMLMERPIQPATF</sequence>
<organism evidence="1 2">
    <name type="scientific">Ameca splendens</name>
    <dbReference type="NCBI Taxonomy" id="208324"/>
    <lineage>
        <taxon>Eukaryota</taxon>
        <taxon>Metazoa</taxon>
        <taxon>Chordata</taxon>
        <taxon>Craniata</taxon>
        <taxon>Vertebrata</taxon>
        <taxon>Euteleostomi</taxon>
        <taxon>Actinopterygii</taxon>
        <taxon>Neopterygii</taxon>
        <taxon>Teleostei</taxon>
        <taxon>Neoteleostei</taxon>
        <taxon>Acanthomorphata</taxon>
        <taxon>Ovalentaria</taxon>
        <taxon>Atherinomorphae</taxon>
        <taxon>Cyprinodontiformes</taxon>
        <taxon>Goodeidae</taxon>
        <taxon>Ameca</taxon>
    </lineage>
</organism>
<proteinExistence type="predicted"/>
<accession>A0ABV0YTZ8</accession>